<reference evidence="2" key="2">
    <citation type="submission" date="2015-07" db="EMBL/GenBank/DDBJ databases">
        <title>The genome sequence of Plasmodium falciparum IGH-CR14.</title>
        <authorList>
            <consortium name="The Broad Institute Genome Sequencing Platform"/>
            <person name="Volkman S.K."/>
            <person name="Neafsey D.E."/>
            <person name="Dash A.P."/>
            <person name="Chitnis C.E."/>
            <person name="Hartl D.L."/>
            <person name="Young S.K."/>
            <person name="Kodira C.D."/>
            <person name="Zeng Q."/>
            <person name="Koehrsen M."/>
            <person name="Godfrey P."/>
            <person name="Alvarado L."/>
            <person name="Berlin A."/>
            <person name="Borenstein D."/>
            <person name="Chen Z."/>
            <person name="Engels R."/>
            <person name="Freedman E."/>
            <person name="Gellesch M."/>
            <person name="Goldberg J."/>
            <person name="Griggs A."/>
            <person name="Gujja S."/>
            <person name="Heiman D."/>
            <person name="Hepburn T."/>
            <person name="Howarth C."/>
            <person name="Jen D."/>
            <person name="Larson L."/>
            <person name="Lewis B."/>
            <person name="Mehta T."/>
            <person name="Park D."/>
            <person name="Pearson M."/>
            <person name="Roberts A."/>
            <person name="Saif S."/>
            <person name="Shea T."/>
            <person name="Shenoy N."/>
            <person name="Sisk P."/>
            <person name="Stolte C."/>
            <person name="Sykes S."/>
            <person name="Walk T."/>
            <person name="White J."/>
            <person name="Yandava C."/>
            <person name="Wirth D.F."/>
            <person name="Nusbaum C."/>
            <person name="Birren B."/>
        </authorList>
    </citation>
    <scope>NUCLEOTIDE SEQUENCE [LARGE SCALE GENOMIC DNA]</scope>
    <source>
        <strain evidence="2">IGH-CR14</strain>
    </source>
</reference>
<accession>A0A0L1IEQ2</accession>
<dbReference type="EMBL" id="GG665455">
    <property type="protein sequence ID" value="KNG78106.1"/>
    <property type="molecule type" value="Genomic_DNA"/>
</dbReference>
<gene>
    <name evidence="1" type="ORF">PFMG_04321</name>
</gene>
<dbReference type="AlphaFoldDB" id="A0A0L1IEQ2"/>
<proteinExistence type="predicted"/>
<protein>
    <submittedName>
        <fullName evidence="1">Uncharacterized protein</fullName>
    </submittedName>
</protein>
<dbReference type="Proteomes" id="UP000054562">
    <property type="component" value="Unassembled WGS sequence"/>
</dbReference>
<dbReference type="OrthoDB" id="368411at2759"/>
<sequence>MCSILYSLNFSLKHKEILCCSYENNKKFLILNFQSKNNEDNIEGYFCESIDYFINREGYVVFDFIKREQPHQSSI</sequence>
<reference evidence="2" key="1">
    <citation type="submission" date="2015-07" db="EMBL/GenBank/DDBJ databases">
        <title>Annotation of Plasmodium falciparum IGH-CR14.</title>
        <authorList>
            <consortium name="The Broad Institute Genome Sequencing Platform"/>
            <person name="Volkman S.K."/>
            <person name="Neafsey D.E."/>
            <person name="Dash A.P."/>
            <person name="Chitnis C.E."/>
            <person name="Hartl D.L."/>
            <person name="Young S.K."/>
            <person name="Zeng Q."/>
            <person name="Koehrsen M."/>
            <person name="Alvarado L."/>
            <person name="Berlin A."/>
            <person name="Borenstein D."/>
            <person name="Chapman S.B."/>
            <person name="Chen Z."/>
            <person name="Engels R."/>
            <person name="Freedman E."/>
            <person name="Gellesch M."/>
            <person name="Goldberg J."/>
            <person name="Griggs A."/>
            <person name="Gujja S."/>
            <person name="Heilman E.R."/>
            <person name="Heiman D.I."/>
            <person name="Howarth C."/>
            <person name="Jen D."/>
            <person name="Larson L."/>
            <person name="Mehta T."/>
            <person name="Neiman D."/>
            <person name="Park D."/>
            <person name="Pearson M."/>
            <person name="Roberts A."/>
            <person name="Saif S."/>
            <person name="Shea T."/>
            <person name="Shenoy N."/>
            <person name="Sisk P."/>
            <person name="Stolte C."/>
            <person name="Sykes S."/>
            <person name="Walk T."/>
            <person name="White J."/>
            <person name="Yandava C."/>
            <person name="Haas B."/>
            <person name="Henn M.R."/>
            <person name="Nusbaum C."/>
            <person name="Birren B."/>
        </authorList>
    </citation>
    <scope>NUCLEOTIDE SEQUENCE [LARGE SCALE GENOMIC DNA]</scope>
    <source>
        <strain evidence="2">IGH-CR14</strain>
    </source>
</reference>
<evidence type="ECO:0000313" key="1">
    <source>
        <dbReference type="EMBL" id="KNG78106.1"/>
    </source>
</evidence>
<name>A0A0L1IEQ2_PLAFA</name>
<organism evidence="1 2">
    <name type="scientific">Plasmodium falciparum IGH-CR14</name>
    <dbReference type="NCBI Taxonomy" id="580059"/>
    <lineage>
        <taxon>Eukaryota</taxon>
        <taxon>Sar</taxon>
        <taxon>Alveolata</taxon>
        <taxon>Apicomplexa</taxon>
        <taxon>Aconoidasida</taxon>
        <taxon>Haemosporida</taxon>
        <taxon>Plasmodiidae</taxon>
        <taxon>Plasmodium</taxon>
        <taxon>Plasmodium (Laverania)</taxon>
    </lineage>
</organism>
<evidence type="ECO:0000313" key="2">
    <source>
        <dbReference type="Proteomes" id="UP000054562"/>
    </source>
</evidence>